<dbReference type="Proteomes" id="UP000887576">
    <property type="component" value="Unplaced"/>
</dbReference>
<reference evidence="2" key="1">
    <citation type="submission" date="2022-11" db="UniProtKB">
        <authorList>
            <consortium name="WormBaseParasite"/>
        </authorList>
    </citation>
    <scope>IDENTIFICATION</scope>
</reference>
<evidence type="ECO:0000313" key="1">
    <source>
        <dbReference type="Proteomes" id="UP000887576"/>
    </source>
</evidence>
<protein>
    <submittedName>
        <fullName evidence="2">BOS complex subunit NCLN</fullName>
    </submittedName>
</protein>
<evidence type="ECO:0000313" key="2">
    <source>
        <dbReference type="WBParaSite" id="JU765_v2.g6258.t1"/>
    </source>
</evidence>
<name>A0AC34REY9_9BILA</name>
<sequence length="549" mass="61086">MGALLITIPNDLSSLNNEDKRAFLELETELSSFDTDQAVYLVEESEELKDMISHVAATGGKAPTAAQQLVNSIVSNNYFLTSNVNAVPPVVAAKQFNVITSLTSGDAKSPTIVFCAHYDSAGLAPGYAVQADSNGSGVAALLELYAALRRFYSKGSRPRYNLVFALTAGGKYNYQGARHYIENLNEKEDIELAICLDSLGNGEELYMQVAKDPKEDSIVTRVFNRVSNGLPKNRTIEIVKKKINTAAETLAWEHEMFLMKKRQAVTFTHFKDHKDPMKESLLDTKNNINMDSFYWNVKAIASGIISFVYDLDDSVCADVIADGQECSFVGGSIVNQKRLNDFLDMVLSIPRHAENSENYAKMLRNIWSRYSAKVVLQPVKFVDAVVYGHLDDKVVAHVTKPAVFELVIGTFVYDLDDSVCADVIADGQECSFVGGSIVNQKRLNDFLDMVLSIPRHAENSENYAKMLRNIWSRYSAKVVLQPVKFVDAVVYGHFDDKVVAHVTKPAVFELVIGTCIAIYLLVFHQIILRSEFILDHFLMKFAKGGYEAQ</sequence>
<organism evidence="1 2">
    <name type="scientific">Panagrolaimus sp. JU765</name>
    <dbReference type="NCBI Taxonomy" id="591449"/>
    <lineage>
        <taxon>Eukaryota</taxon>
        <taxon>Metazoa</taxon>
        <taxon>Ecdysozoa</taxon>
        <taxon>Nematoda</taxon>
        <taxon>Chromadorea</taxon>
        <taxon>Rhabditida</taxon>
        <taxon>Tylenchina</taxon>
        <taxon>Panagrolaimomorpha</taxon>
        <taxon>Panagrolaimoidea</taxon>
        <taxon>Panagrolaimidae</taxon>
        <taxon>Panagrolaimus</taxon>
    </lineage>
</organism>
<proteinExistence type="predicted"/>
<dbReference type="WBParaSite" id="JU765_v2.g6258.t1">
    <property type="protein sequence ID" value="JU765_v2.g6258.t1"/>
    <property type="gene ID" value="JU765_v2.g6258"/>
</dbReference>
<accession>A0AC34REY9</accession>